<keyword evidence="1" id="KW-0812">Transmembrane</keyword>
<feature type="transmembrane region" description="Helical" evidence="1">
    <location>
        <begin position="121"/>
        <end position="144"/>
    </location>
</feature>
<keyword evidence="1" id="KW-0472">Membrane</keyword>
<sequence>MAHPYDQQTAARFKSKTQIGLKAWGYSYSFLEKRRVSPTIMQNENRERGSRHQVVIQPPQENTCRKKRRTEDIQFQYRQHYRTTSSYSSKDERALLKDVFESDEAYEQQQEYLRNLKVSGYLIIIITWILFVFSIGTIFNLWHWCFNFNPQYMRKLKSIPWLKVLIEDISQQNDSAAVPNYYLYLFFLSFVILWIWAVASWISMKLFRHSKGGGS</sequence>
<dbReference type="PANTHER" id="PTHR39400">
    <property type="entry name" value="YALI0E29227P"/>
    <property type="match status" value="1"/>
</dbReference>
<protein>
    <submittedName>
        <fullName evidence="2">Uncharacterized protein</fullName>
    </submittedName>
</protein>
<dbReference type="OrthoDB" id="2157498at2759"/>
<proteinExistence type="predicted"/>
<name>A0A1E3NM72_9ASCO</name>
<keyword evidence="1" id="KW-1133">Transmembrane helix</keyword>
<gene>
    <name evidence="2" type="ORF">PICMEDRAFT_71338</name>
</gene>
<dbReference type="InterPro" id="IPR029164">
    <property type="entry name" value="PIG-Y"/>
</dbReference>
<dbReference type="PANTHER" id="PTHR39400:SF1">
    <property type="entry name" value="PIG-P DOMAIN-CONTAINING PROTEIN"/>
    <property type="match status" value="1"/>
</dbReference>
<accession>A0A1E3NM72</accession>
<dbReference type="GeneID" id="30180583"/>
<dbReference type="EMBL" id="KV454002">
    <property type="protein sequence ID" value="ODQ47245.1"/>
    <property type="molecule type" value="Genomic_DNA"/>
</dbReference>
<dbReference type="AlphaFoldDB" id="A0A1E3NM72"/>
<dbReference type="Pfam" id="PF15159">
    <property type="entry name" value="PIG-Y"/>
    <property type="match status" value="1"/>
</dbReference>
<reference evidence="2 3" key="1">
    <citation type="journal article" date="2016" name="Proc. Natl. Acad. Sci. U.S.A.">
        <title>Comparative genomics of biotechnologically important yeasts.</title>
        <authorList>
            <person name="Riley R."/>
            <person name="Haridas S."/>
            <person name="Wolfe K.H."/>
            <person name="Lopes M.R."/>
            <person name="Hittinger C.T."/>
            <person name="Goeker M."/>
            <person name="Salamov A.A."/>
            <person name="Wisecaver J.H."/>
            <person name="Long T.M."/>
            <person name="Calvey C.H."/>
            <person name="Aerts A.L."/>
            <person name="Barry K.W."/>
            <person name="Choi C."/>
            <person name="Clum A."/>
            <person name="Coughlan A.Y."/>
            <person name="Deshpande S."/>
            <person name="Douglass A.P."/>
            <person name="Hanson S.J."/>
            <person name="Klenk H.-P."/>
            <person name="LaButti K.M."/>
            <person name="Lapidus A."/>
            <person name="Lindquist E.A."/>
            <person name="Lipzen A.M."/>
            <person name="Meier-Kolthoff J.P."/>
            <person name="Ohm R.A."/>
            <person name="Otillar R.P."/>
            <person name="Pangilinan J.L."/>
            <person name="Peng Y."/>
            <person name="Rokas A."/>
            <person name="Rosa C.A."/>
            <person name="Scheuner C."/>
            <person name="Sibirny A.A."/>
            <person name="Slot J.C."/>
            <person name="Stielow J.B."/>
            <person name="Sun H."/>
            <person name="Kurtzman C.P."/>
            <person name="Blackwell M."/>
            <person name="Grigoriev I.V."/>
            <person name="Jeffries T.W."/>
        </authorList>
    </citation>
    <scope>NUCLEOTIDE SEQUENCE [LARGE SCALE GENOMIC DNA]</scope>
    <source>
        <strain evidence="2 3">NRRL Y-2026</strain>
    </source>
</reference>
<feature type="transmembrane region" description="Helical" evidence="1">
    <location>
        <begin position="181"/>
        <end position="202"/>
    </location>
</feature>
<evidence type="ECO:0000256" key="1">
    <source>
        <dbReference type="SAM" id="Phobius"/>
    </source>
</evidence>
<keyword evidence="3" id="KW-1185">Reference proteome</keyword>
<dbReference type="STRING" id="763406.A0A1E3NM72"/>
<evidence type="ECO:0000313" key="2">
    <source>
        <dbReference type="EMBL" id="ODQ47245.1"/>
    </source>
</evidence>
<dbReference type="RefSeq" id="XP_019018358.1">
    <property type="nucleotide sequence ID" value="XM_019163896.1"/>
</dbReference>
<dbReference type="Proteomes" id="UP000094455">
    <property type="component" value="Unassembled WGS sequence"/>
</dbReference>
<evidence type="ECO:0000313" key="3">
    <source>
        <dbReference type="Proteomes" id="UP000094455"/>
    </source>
</evidence>
<organism evidence="2 3">
    <name type="scientific">Pichia membranifaciens NRRL Y-2026</name>
    <dbReference type="NCBI Taxonomy" id="763406"/>
    <lineage>
        <taxon>Eukaryota</taxon>
        <taxon>Fungi</taxon>
        <taxon>Dikarya</taxon>
        <taxon>Ascomycota</taxon>
        <taxon>Saccharomycotina</taxon>
        <taxon>Pichiomycetes</taxon>
        <taxon>Pichiales</taxon>
        <taxon>Pichiaceae</taxon>
        <taxon>Pichia</taxon>
    </lineage>
</organism>